<keyword evidence="4" id="KW-0520">NAD</keyword>
<evidence type="ECO:0000259" key="6">
    <source>
        <dbReference type="Pfam" id="PF25137"/>
    </source>
</evidence>
<comment type="caution">
    <text evidence="7">The sequence shown here is derived from an EMBL/GenBank/DDBJ whole genome shotgun (WGS) entry which is preliminary data.</text>
</comment>
<accession>A0ABR9E8E0</accession>
<reference evidence="7 8" key="1">
    <citation type="submission" date="2015-03" db="EMBL/GenBank/DDBJ databases">
        <title>Genome sequence of Pseudoalteromonas aurantia.</title>
        <authorList>
            <person name="Xie B.-B."/>
            <person name="Rong J.-C."/>
            <person name="Qin Q.-L."/>
            <person name="Zhang Y.-Z."/>
        </authorList>
    </citation>
    <scope>NUCLEOTIDE SEQUENCE [LARGE SCALE GENOMIC DNA]</scope>
    <source>
        <strain evidence="7 8">208</strain>
    </source>
</reference>
<comment type="similarity">
    <text evidence="2">Belongs to the iron-containing alcohol dehydrogenase family.</text>
</comment>
<feature type="domain" description="Fe-containing alcohol dehydrogenase-like C-terminal" evidence="6">
    <location>
        <begin position="203"/>
        <end position="387"/>
    </location>
</feature>
<dbReference type="RefSeq" id="WP_192506712.1">
    <property type="nucleotide sequence ID" value="NZ_AQGV01000012.1"/>
</dbReference>
<dbReference type="InterPro" id="IPR018211">
    <property type="entry name" value="ADH_Fe_CS"/>
</dbReference>
<evidence type="ECO:0000256" key="1">
    <source>
        <dbReference type="ARBA" id="ARBA00001962"/>
    </source>
</evidence>
<organism evidence="7 8">
    <name type="scientific">Pseudoalteromonas aurantia 208</name>
    <dbReference type="NCBI Taxonomy" id="1314867"/>
    <lineage>
        <taxon>Bacteria</taxon>
        <taxon>Pseudomonadati</taxon>
        <taxon>Pseudomonadota</taxon>
        <taxon>Gammaproteobacteria</taxon>
        <taxon>Alteromonadales</taxon>
        <taxon>Pseudoalteromonadaceae</taxon>
        <taxon>Pseudoalteromonas</taxon>
    </lineage>
</organism>
<evidence type="ECO:0000313" key="8">
    <source>
        <dbReference type="Proteomes" id="UP000615755"/>
    </source>
</evidence>
<dbReference type="InterPro" id="IPR039697">
    <property type="entry name" value="Alcohol_dehydrogenase_Fe"/>
</dbReference>
<dbReference type="Gene3D" id="3.40.50.1970">
    <property type="match status" value="1"/>
</dbReference>
<dbReference type="PANTHER" id="PTHR11496">
    <property type="entry name" value="ALCOHOL DEHYDROGENASE"/>
    <property type="match status" value="1"/>
</dbReference>
<keyword evidence="3" id="KW-0560">Oxidoreductase</keyword>
<dbReference type="CDD" id="cd08189">
    <property type="entry name" value="Fe-ADH-like"/>
    <property type="match status" value="1"/>
</dbReference>
<feature type="domain" description="Alcohol dehydrogenase iron-type/glycerol dehydrogenase GldA" evidence="5">
    <location>
        <begin position="40"/>
        <end position="190"/>
    </location>
</feature>
<evidence type="ECO:0000259" key="5">
    <source>
        <dbReference type="Pfam" id="PF00465"/>
    </source>
</evidence>
<dbReference type="EMBL" id="AQGV01000012">
    <property type="protein sequence ID" value="MBE0367258.1"/>
    <property type="molecule type" value="Genomic_DNA"/>
</dbReference>
<proteinExistence type="inferred from homology"/>
<dbReference type="SUPFAM" id="SSF56796">
    <property type="entry name" value="Dehydroquinate synthase-like"/>
    <property type="match status" value="1"/>
</dbReference>
<dbReference type="PANTHER" id="PTHR11496:SF102">
    <property type="entry name" value="ALCOHOL DEHYDROGENASE 4"/>
    <property type="match status" value="1"/>
</dbReference>
<dbReference type="InterPro" id="IPR001670">
    <property type="entry name" value="ADH_Fe/GldA"/>
</dbReference>
<dbReference type="InterPro" id="IPR056798">
    <property type="entry name" value="ADH_Fe_C"/>
</dbReference>
<dbReference type="Proteomes" id="UP000615755">
    <property type="component" value="Unassembled WGS sequence"/>
</dbReference>
<dbReference type="Pfam" id="PF25137">
    <property type="entry name" value="ADH_Fe_C"/>
    <property type="match status" value="1"/>
</dbReference>
<comment type="cofactor">
    <cofactor evidence="1">
        <name>Fe cation</name>
        <dbReference type="ChEBI" id="CHEBI:24875"/>
    </cofactor>
</comment>
<dbReference type="Pfam" id="PF00465">
    <property type="entry name" value="Fe-ADH"/>
    <property type="match status" value="1"/>
</dbReference>
<dbReference type="Gene3D" id="1.20.1090.10">
    <property type="entry name" value="Dehydroquinate synthase-like - alpha domain"/>
    <property type="match status" value="1"/>
</dbReference>
<dbReference type="PROSITE" id="PS00060">
    <property type="entry name" value="ADH_IRON_2"/>
    <property type="match status" value="1"/>
</dbReference>
<protein>
    <submittedName>
        <fullName evidence="7">Alcohol dehydrogenase</fullName>
    </submittedName>
</protein>
<evidence type="ECO:0000256" key="3">
    <source>
        <dbReference type="ARBA" id="ARBA00023002"/>
    </source>
</evidence>
<evidence type="ECO:0000313" key="7">
    <source>
        <dbReference type="EMBL" id="MBE0367258.1"/>
    </source>
</evidence>
<evidence type="ECO:0000256" key="2">
    <source>
        <dbReference type="ARBA" id="ARBA00007358"/>
    </source>
</evidence>
<evidence type="ECO:0000256" key="4">
    <source>
        <dbReference type="ARBA" id="ARBA00023027"/>
    </source>
</evidence>
<name>A0ABR9E8E0_9GAMM</name>
<keyword evidence="8" id="KW-1185">Reference proteome</keyword>
<sequence length="400" mass="43942">MLAIYRAYHFILKCIVIFIGIPNPLLHRNRDGLTAAISALKLKKSSNVLLVTDQTLHQLDITKTIITALNNQHLNVTIYNQVLPNPTIENVETGFTLYRHNRCQAIISVGGGSVIDCAKLIGAKVARPTTHVKKFKGLFKVLKRLPPNIAIPTTAGTGSETTVAAVVNDPLTRTKYAATDFALVPHHAVMLPELTISLPPHITATTAMDALTHAIEALLSINCMSFSEQRALAACALIFENLPKAYTSPNNIDARASLLEASFYAGQAFTRTSVGYVHAISHQLSACYNTPHGLANAVLLVPVLEWYGPRVQRQLAQIARYCQLTSIDYPIERQAEDTLTKIKQLLAYCQIQSCFTEINILDIEKLTRSALAEAHPDYPVPFFMEADECEGIIKQVTATT</sequence>
<gene>
    <name evidence="7" type="primary">yiaY</name>
    <name evidence="7" type="ORF">PAUR_a0588</name>
</gene>